<dbReference type="Proteomes" id="UP001189429">
    <property type="component" value="Unassembled WGS sequence"/>
</dbReference>
<dbReference type="SMART" id="SM00184">
    <property type="entry name" value="RING"/>
    <property type="match status" value="1"/>
</dbReference>
<comment type="caution">
    <text evidence="7">The sequence shown here is derived from an EMBL/GenBank/DDBJ whole genome shotgun (WGS) entry which is preliminary data.</text>
</comment>
<dbReference type="CDD" id="cd20335">
    <property type="entry name" value="BRcat_RBR"/>
    <property type="match status" value="1"/>
</dbReference>
<evidence type="ECO:0000256" key="5">
    <source>
        <dbReference type="SAM" id="MobiDB-lite"/>
    </source>
</evidence>
<evidence type="ECO:0000313" key="8">
    <source>
        <dbReference type="Proteomes" id="UP001189429"/>
    </source>
</evidence>
<dbReference type="InterPro" id="IPR002867">
    <property type="entry name" value="IBR_dom"/>
</dbReference>
<protein>
    <recommendedName>
        <fullName evidence="6">RING-type domain-containing protein</fullName>
    </recommendedName>
</protein>
<dbReference type="EMBL" id="CAUYUJ010014688">
    <property type="protein sequence ID" value="CAK0844730.1"/>
    <property type="molecule type" value="Genomic_DNA"/>
</dbReference>
<keyword evidence="8" id="KW-1185">Reference proteome</keyword>
<accession>A0ABN9TGF1</accession>
<feature type="domain" description="RING-type" evidence="6">
    <location>
        <begin position="26"/>
        <end position="73"/>
    </location>
</feature>
<dbReference type="InterPro" id="IPR013083">
    <property type="entry name" value="Znf_RING/FYVE/PHD"/>
</dbReference>
<keyword evidence="2" id="KW-0863">Zinc-finger</keyword>
<dbReference type="InterPro" id="IPR001841">
    <property type="entry name" value="Znf_RING"/>
</dbReference>
<keyword evidence="1" id="KW-0479">Metal-binding</keyword>
<keyword evidence="3" id="KW-0833">Ubl conjugation pathway</keyword>
<evidence type="ECO:0000256" key="3">
    <source>
        <dbReference type="ARBA" id="ARBA00022786"/>
    </source>
</evidence>
<organism evidence="7 8">
    <name type="scientific">Prorocentrum cordatum</name>
    <dbReference type="NCBI Taxonomy" id="2364126"/>
    <lineage>
        <taxon>Eukaryota</taxon>
        <taxon>Sar</taxon>
        <taxon>Alveolata</taxon>
        <taxon>Dinophyceae</taxon>
        <taxon>Prorocentrales</taxon>
        <taxon>Prorocentraceae</taxon>
        <taxon>Prorocentrum</taxon>
    </lineage>
</organism>
<name>A0ABN9TGF1_9DINO</name>
<evidence type="ECO:0000256" key="4">
    <source>
        <dbReference type="ARBA" id="ARBA00022833"/>
    </source>
</evidence>
<dbReference type="Gene3D" id="3.30.40.10">
    <property type="entry name" value="Zinc/RING finger domain, C3HC4 (zinc finger)"/>
    <property type="match status" value="1"/>
</dbReference>
<gene>
    <name evidence="7" type="ORF">PCOR1329_LOCUS38758</name>
</gene>
<dbReference type="SUPFAM" id="SSF57850">
    <property type="entry name" value="RING/U-box"/>
    <property type="match status" value="1"/>
</dbReference>
<sequence>DVDDRNMQLIEQLRRQTEEYKPVFTCAICLTEHEVEGCCTLPCQHRFCFESLQYHFDIIVRERRLSKLTCPVDGCGCNLRSQESIHIFQQCLSEQTYHKLLEFLTRDDPHIFECKHVGCEERVFLDDGDDSTDLACPNGHRFCGGCEHGPHPGVSCEAPAGGSERGGGARPRGGVGERPGSRLEALPEAMQVRRRLQGPGGVRPRHVRVRLRVLLGLRRGATGRRR</sequence>
<proteinExistence type="predicted"/>
<dbReference type="Pfam" id="PF01485">
    <property type="entry name" value="IBR"/>
    <property type="match status" value="1"/>
</dbReference>
<evidence type="ECO:0000256" key="2">
    <source>
        <dbReference type="ARBA" id="ARBA00022771"/>
    </source>
</evidence>
<evidence type="ECO:0000259" key="6">
    <source>
        <dbReference type="SMART" id="SM00184"/>
    </source>
</evidence>
<feature type="region of interest" description="Disordered" evidence="5">
    <location>
        <begin position="158"/>
        <end position="182"/>
    </location>
</feature>
<reference evidence="7" key="1">
    <citation type="submission" date="2023-10" db="EMBL/GenBank/DDBJ databases">
        <authorList>
            <person name="Chen Y."/>
            <person name="Shah S."/>
            <person name="Dougan E. K."/>
            <person name="Thang M."/>
            <person name="Chan C."/>
        </authorList>
    </citation>
    <scope>NUCLEOTIDE SEQUENCE [LARGE SCALE GENOMIC DNA]</scope>
</reference>
<keyword evidence="4" id="KW-0862">Zinc</keyword>
<evidence type="ECO:0000256" key="1">
    <source>
        <dbReference type="ARBA" id="ARBA00022723"/>
    </source>
</evidence>
<feature type="non-terminal residue" evidence="7">
    <location>
        <position position="1"/>
    </location>
</feature>
<feature type="compositionally biased region" description="Gly residues" evidence="5">
    <location>
        <begin position="163"/>
        <end position="177"/>
    </location>
</feature>
<evidence type="ECO:0000313" key="7">
    <source>
        <dbReference type="EMBL" id="CAK0844730.1"/>
    </source>
</evidence>